<evidence type="ECO:0000313" key="2">
    <source>
        <dbReference type="Proteomes" id="UP000217790"/>
    </source>
</evidence>
<proteinExistence type="predicted"/>
<gene>
    <name evidence="1" type="ORF">ARMGADRAFT_1079651</name>
</gene>
<protein>
    <submittedName>
        <fullName evidence="1">Uncharacterized protein</fullName>
    </submittedName>
</protein>
<dbReference type="InParanoid" id="A0A2H3DYJ8"/>
<dbReference type="Proteomes" id="UP000217790">
    <property type="component" value="Unassembled WGS sequence"/>
</dbReference>
<dbReference type="EMBL" id="KZ293655">
    <property type="protein sequence ID" value="PBK94167.1"/>
    <property type="molecule type" value="Genomic_DNA"/>
</dbReference>
<reference evidence="2" key="1">
    <citation type="journal article" date="2017" name="Nat. Ecol. Evol.">
        <title>Genome expansion and lineage-specific genetic innovations in the forest pathogenic fungi Armillaria.</title>
        <authorList>
            <person name="Sipos G."/>
            <person name="Prasanna A.N."/>
            <person name="Walter M.C."/>
            <person name="O'Connor E."/>
            <person name="Balint B."/>
            <person name="Krizsan K."/>
            <person name="Kiss B."/>
            <person name="Hess J."/>
            <person name="Varga T."/>
            <person name="Slot J."/>
            <person name="Riley R."/>
            <person name="Boka B."/>
            <person name="Rigling D."/>
            <person name="Barry K."/>
            <person name="Lee J."/>
            <person name="Mihaltcheva S."/>
            <person name="LaButti K."/>
            <person name="Lipzen A."/>
            <person name="Waldron R."/>
            <person name="Moloney N.M."/>
            <person name="Sperisen C."/>
            <person name="Kredics L."/>
            <person name="Vagvoelgyi C."/>
            <person name="Patrignani A."/>
            <person name="Fitzpatrick D."/>
            <person name="Nagy I."/>
            <person name="Doyle S."/>
            <person name="Anderson J.B."/>
            <person name="Grigoriev I.V."/>
            <person name="Gueldener U."/>
            <person name="Muensterkoetter M."/>
            <person name="Nagy L.G."/>
        </authorList>
    </citation>
    <scope>NUCLEOTIDE SEQUENCE [LARGE SCALE GENOMIC DNA]</scope>
    <source>
        <strain evidence="2">Ar21-2</strain>
    </source>
</reference>
<evidence type="ECO:0000313" key="1">
    <source>
        <dbReference type="EMBL" id="PBK94167.1"/>
    </source>
</evidence>
<sequence>MEMLKGNSHGVMDLVISRTFQNKYFIIQIRLSPSMILWADQELPRPAMRKVCSAVKLPGRPHYRIAVVDSLSVSASSSLLGDLSTNVGGGRTVDYIRDASDDADPNVGHHRTMVLIPVFTCRNTSIIRLGAQRAYADCMLHLPPSFYHCRRYKIRGISGIERDVIKAFRD</sequence>
<organism evidence="1 2">
    <name type="scientific">Armillaria gallica</name>
    <name type="common">Bulbous honey fungus</name>
    <name type="synonym">Armillaria bulbosa</name>
    <dbReference type="NCBI Taxonomy" id="47427"/>
    <lineage>
        <taxon>Eukaryota</taxon>
        <taxon>Fungi</taxon>
        <taxon>Dikarya</taxon>
        <taxon>Basidiomycota</taxon>
        <taxon>Agaricomycotina</taxon>
        <taxon>Agaricomycetes</taxon>
        <taxon>Agaricomycetidae</taxon>
        <taxon>Agaricales</taxon>
        <taxon>Marasmiineae</taxon>
        <taxon>Physalacriaceae</taxon>
        <taxon>Armillaria</taxon>
    </lineage>
</organism>
<dbReference type="AlphaFoldDB" id="A0A2H3DYJ8"/>
<accession>A0A2H3DYJ8</accession>
<keyword evidence="2" id="KW-1185">Reference proteome</keyword>
<name>A0A2H3DYJ8_ARMGA</name>